<dbReference type="Proteomes" id="UP001596353">
    <property type="component" value="Unassembled WGS sequence"/>
</dbReference>
<accession>A0ABW2B8I7</accession>
<proteinExistence type="predicted"/>
<sequence length="92" mass="9643">MMQASGAALLEQLVGFPSVVGTPNDGLMQFVADYLRKHGVPFHLLKGPEGDRYNLFATIGDASRPGYLLSGHVDVVLSGRAGMAGRSLCAAP</sequence>
<dbReference type="EMBL" id="JBHSWG010000003">
    <property type="protein sequence ID" value="MFC6761844.1"/>
    <property type="molecule type" value="Genomic_DNA"/>
</dbReference>
<keyword evidence="2" id="KW-1185">Reference proteome</keyword>
<dbReference type="Gene3D" id="3.40.630.10">
    <property type="entry name" value="Zn peptidases"/>
    <property type="match status" value="1"/>
</dbReference>
<evidence type="ECO:0000313" key="1">
    <source>
        <dbReference type="EMBL" id="MFC6761844.1"/>
    </source>
</evidence>
<organism evidence="1 2">
    <name type="scientific">Sulfitobacter porphyrae</name>
    <dbReference type="NCBI Taxonomy" id="1246864"/>
    <lineage>
        <taxon>Bacteria</taxon>
        <taxon>Pseudomonadati</taxon>
        <taxon>Pseudomonadota</taxon>
        <taxon>Alphaproteobacteria</taxon>
        <taxon>Rhodobacterales</taxon>
        <taxon>Roseobacteraceae</taxon>
        <taxon>Sulfitobacter</taxon>
    </lineage>
</organism>
<comment type="caution">
    <text evidence="1">The sequence shown here is derived from an EMBL/GenBank/DDBJ whole genome shotgun (WGS) entry which is preliminary data.</text>
</comment>
<evidence type="ECO:0000313" key="2">
    <source>
        <dbReference type="Proteomes" id="UP001596353"/>
    </source>
</evidence>
<name>A0ABW2B8I7_9RHOB</name>
<reference evidence="2" key="1">
    <citation type="journal article" date="2019" name="Int. J. Syst. Evol. Microbiol.">
        <title>The Global Catalogue of Microorganisms (GCM) 10K type strain sequencing project: providing services to taxonomists for standard genome sequencing and annotation.</title>
        <authorList>
            <consortium name="The Broad Institute Genomics Platform"/>
            <consortium name="The Broad Institute Genome Sequencing Center for Infectious Disease"/>
            <person name="Wu L."/>
            <person name="Ma J."/>
        </authorList>
    </citation>
    <scope>NUCLEOTIDE SEQUENCE [LARGE SCALE GENOMIC DNA]</scope>
    <source>
        <strain evidence="2">CCUG 66188</strain>
    </source>
</reference>
<protein>
    <recommendedName>
        <fullName evidence="3">Acetylornithine deacetylase</fullName>
    </recommendedName>
</protein>
<evidence type="ECO:0008006" key="3">
    <source>
        <dbReference type="Google" id="ProtNLM"/>
    </source>
</evidence>
<dbReference type="SUPFAM" id="SSF53187">
    <property type="entry name" value="Zn-dependent exopeptidases"/>
    <property type="match status" value="1"/>
</dbReference>
<gene>
    <name evidence="1" type="ORF">ACFQFQ_23930</name>
</gene>